<dbReference type="GO" id="GO:0004061">
    <property type="term" value="F:arylformamidase activity"/>
    <property type="evidence" value="ECO:0007669"/>
    <property type="project" value="InterPro"/>
</dbReference>
<dbReference type="AlphaFoldDB" id="A0AA38VC79"/>
<dbReference type="SUPFAM" id="SSF102198">
    <property type="entry name" value="Putative cyclase"/>
    <property type="match status" value="1"/>
</dbReference>
<gene>
    <name evidence="2" type="ORF">NKR23_g9531</name>
</gene>
<dbReference type="EMBL" id="JANBVO010000037">
    <property type="protein sequence ID" value="KAJ9136896.1"/>
    <property type="molecule type" value="Genomic_DNA"/>
</dbReference>
<protein>
    <submittedName>
        <fullName evidence="2">Major facilitator superfamily transporter</fullName>
    </submittedName>
</protein>
<organism evidence="2 3">
    <name type="scientific">Pleurostoma richardsiae</name>
    <dbReference type="NCBI Taxonomy" id="41990"/>
    <lineage>
        <taxon>Eukaryota</taxon>
        <taxon>Fungi</taxon>
        <taxon>Dikarya</taxon>
        <taxon>Ascomycota</taxon>
        <taxon>Pezizomycotina</taxon>
        <taxon>Sordariomycetes</taxon>
        <taxon>Sordariomycetidae</taxon>
        <taxon>Calosphaeriales</taxon>
        <taxon>Pleurostomataceae</taxon>
        <taxon>Pleurostoma</taxon>
    </lineage>
</organism>
<keyword evidence="3" id="KW-1185">Reference proteome</keyword>
<comment type="caution">
    <text evidence="2">The sequence shown here is derived from an EMBL/GenBank/DDBJ whole genome shotgun (WGS) entry which is preliminary data.</text>
</comment>
<dbReference type="Proteomes" id="UP001174694">
    <property type="component" value="Unassembled WGS sequence"/>
</dbReference>
<proteinExistence type="inferred from homology"/>
<evidence type="ECO:0000256" key="1">
    <source>
        <dbReference type="ARBA" id="ARBA00007865"/>
    </source>
</evidence>
<dbReference type="GO" id="GO:0019441">
    <property type="term" value="P:L-tryptophan catabolic process to kynurenine"/>
    <property type="evidence" value="ECO:0007669"/>
    <property type="project" value="InterPro"/>
</dbReference>
<evidence type="ECO:0000313" key="2">
    <source>
        <dbReference type="EMBL" id="KAJ9136896.1"/>
    </source>
</evidence>
<dbReference type="PANTHER" id="PTHR34861">
    <property type="match status" value="1"/>
</dbReference>
<accession>A0AA38VC79</accession>
<dbReference type="Gene3D" id="3.50.30.50">
    <property type="entry name" value="Putative cyclase"/>
    <property type="match status" value="1"/>
</dbReference>
<reference evidence="2" key="1">
    <citation type="submission" date="2022-07" db="EMBL/GenBank/DDBJ databases">
        <title>Fungi with potential for degradation of polypropylene.</title>
        <authorList>
            <person name="Gostincar C."/>
        </authorList>
    </citation>
    <scope>NUCLEOTIDE SEQUENCE</scope>
    <source>
        <strain evidence="2">EXF-13308</strain>
    </source>
</reference>
<dbReference type="InterPro" id="IPR037175">
    <property type="entry name" value="KFase_sf"/>
</dbReference>
<dbReference type="PANTHER" id="PTHR34861:SF11">
    <property type="entry name" value="CYCLASE"/>
    <property type="match status" value="1"/>
</dbReference>
<dbReference type="Pfam" id="PF04199">
    <property type="entry name" value="Cyclase"/>
    <property type="match status" value="1"/>
</dbReference>
<dbReference type="InterPro" id="IPR007325">
    <property type="entry name" value="KFase/CYL"/>
</dbReference>
<sequence length="333" mass="36739">MTSKQIPSRPLFDALPLDKSGPPGNAWGLYGADDQLGALNLLTPETVVAAAQEIKTGERISLDWHLNKPSRPSFDRPPFEVKLRNSHGRTINDDELHFNTQCSTQWDGFRHFGYQGAKRFYGNRTQDDVEKTGVLGIDVWAENGGIVGRGVLLDYVSFCHRHSITFEPMTSTSIPLEHIEQMVREQNVSFQSGDILVLRVGFTAVYNTLDAAGQVALAQRPTPDFLGVEPTAAMLRWLWESGFAAVVSDSPSFEQAPVEGLWTSKELEDRVKDGGLLHQVLIGGWGMPIGEMFDLENLAETCQRLGRWTFFISSVPLKVPGGVASPPNAVAIF</sequence>
<name>A0AA38VC79_9PEZI</name>
<comment type="similarity">
    <text evidence="1">Belongs to the Cyclase 1 superfamily.</text>
</comment>
<evidence type="ECO:0000313" key="3">
    <source>
        <dbReference type="Proteomes" id="UP001174694"/>
    </source>
</evidence>